<gene>
    <name evidence="1" type="ORF">JWV37_09375</name>
</gene>
<reference evidence="1" key="1">
    <citation type="submission" date="2021-02" db="EMBL/GenBank/DDBJ databases">
        <title>Sulfurospirillum tamanensis sp. nov.</title>
        <authorList>
            <person name="Frolova A."/>
            <person name="Merkel A."/>
            <person name="Slobodkin A."/>
        </authorList>
    </citation>
    <scope>NUCLEOTIDE SEQUENCE</scope>
    <source>
        <strain evidence="1">T05b</strain>
    </source>
</reference>
<dbReference type="PROSITE" id="PS51257">
    <property type="entry name" value="PROKAR_LIPOPROTEIN"/>
    <property type="match status" value="1"/>
</dbReference>
<protein>
    <submittedName>
        <fullName evidence="1">SHOCT domain-containing protein</fullName>
    </submittedName>
</protein>
<dbReference type="EMBL" id="JAFHKK010000021">
    <property type="protein sequence ID" value="MBN2964989.1"/>
    <property type="molecule type" value="Genomic_DNA"/>
</dbReference>
<sequence length="341" mass="38036">MNSAKWVLSVATALFLGGCATGTSKFSDSGIFLPSPKDVQKMLLPKVSNEDIIKQSPDKELSETFLTNTFEKVTAVEHGSKTIILEKKWLYETDSFIRYSKSRSFYRGLAHDFLNDDVAKAYMETIIKRGSGYVIYNGSGNEMLMSAYAGGNPRRSSDTSVFAYDSDFAIVEYDKEGNKKSALLRQVEIEPSQLGRQMGDKDPAVSIHHRAILLLEPAVKEAELTLNNDAIAALEYKRVNMPQKANQMYQAAPQSTPSAPTNAQKIKELFELYKAGALSEEEYALEKAKILEPSNAPVSNVTTSTPKQDPMEFAIVQKFNQQHGTNLKSIKEIQEHMQNRQ</sequence>
<dbReference type="Proteomes" id="UP000703590">
    <property type="component" value="Unassembled WGS sequence"/>
</dbReference>
<dbReference type="RefSeq" id="WP_205459536.1">
    <property type="nucleotide sequence ID" value="NZ_JAFHKK010000021.1"/>
</dbReference>
<reference evidence="1" key="2">
    <citation type="submission" date="2021-02" db="EMBL/GenBank/DDBJ databases">
        <authorList>
            <person name="Merkel A.Y."/>
        </authorList>
    </citation>
    <scope>NUCLEOTIDE SEQUENCE</scope>
    <source>
        <strain evidence="1">T05b</strain>
    </source>
</reference>
<organism evidence="1 2">
    <name type="scientific">Sulfurospirillum tamanense</name>
    <dbReference type="NCBI Taxonomy" id="2813362"/>
    <lineage>
        <taxon>Bacteria</taxon>
        <taxon>Pseudomonadati</taxon>
        <taxon>Campylobacterota</taxon>
        <taxon>Epsilonproteobacteria</taxon>
        <taxon>Campylobacterales</taxon>
        <taxon>Sulfurospirillaceae</taxon>
        <taxon>Sulfurospirillum</taxon>
    </lineage>
</organism>
<name>A0ABS2WUX2_9BACT</name>
<comment type="caution">
    <text evidence="1">The sequence shown here is derived from an EMBL/GenBank/DDBJ whole genome shotgun (WGS) entry which is preliminary data.</text>
</comment>
<evidence type="ECO:0000313" key="2">
    <source>
        <dbReference type="Proteomes" id="UP000703590"/>
    </source>
</evidence>
<proteinExistence type="predicted"/>
<keyword evidence="2" id="KW-1185">Reference proteome</keyword>
<accession>A0ABS2WUX2</accession>
<evidence type="ECO:0000313" key="1">
    <source>
        <dbReference type="EMBL" id="MBN2964989.1"/>
    </source>
</evidence>